<sequence>MRMLLIALLVGALVLALAGWRALDHWSDRAEMARLRAVQPLAPALFDRDMVANLPAPARRFFLFAINEGTPLFRVAELEMTGDFSLSDKDDPHYMAMKAHQVLAVPEGFVWKMGVRSGHLRLSGSDSGAWTRFWMGGLLPVARGGGDPDHARSAFGRAVAEAVIWTPAAVLPSETVDWQPVDQNTARVTVTHSDMVQSVNVTVAADGQPTQVVFQRWSDANPEHAFRLQPFGGVLSKFRDFEGFRLPTHVEAGNFFGIDAYFPFYRADVTDISYPRPNQ</sequence>
<dbReference type="OrthoDB" id="3671061at2"/>
<evidence type="ECO:0000313" key="2">
    <source>
        <dbReference type="Proteomes" id="UP000243978"/>
    </source>
</evidence>
<dbReference type="Pfam" id="PF20181">
    <property type="entry name" value="DUF6544"/>
    <property type="match status" value="1"/>
</dbReference>
<dbReference type="InterPro" id="IPR046674">
    <property type="entry name" value="DUF6544"/>
</dbReference>
<dbReference type="Proteomes" id="UP000243978">
    <property type="component" value="Unassembled WGS sequence"/>
</dbReference>
<evidence type="ECO:0000313" key="1">
    <source>
        <dbReference type="EMBL" id="PTX53840.1"/>
    </source>
</evidence>
<dbReference type="AlphaFoldDB" id="A0A2T6BCQ6"/>
<organism evidence="1 2">
    <name type="scientific">Litoreibacter ponti</name>
    <dbReference type="NCBI Taxonomy" id="1510457"/>
    <lineage>
        <taxon>Bacteria</taxon>
        <taxon>Pseudomonadati</taxon>
        <taxon>Pseudomonadota</taxon>
        <taxon>Alphaproteobacteria</taxon>
        <taxon>Rhodobacterales</taxon>
        <taxon>Roseobacteraceae</taxon>
        <taxon>Litoreibacter</taxon>
    </lineage>
</organism>
<dbReference type="RefSeq" id="WP_107847535.1">
    <property type="nucleotide sequence ID" value="NZ_QBKS01000003.1"/>
</dbReference>
<keyword evidence="2" id="KW-1185">Reference proteome</keyword>
<proteinExistence type="predicted"/>
<name>A0A2T6BCQ6_9RHOB</name>
<reference evidence="1 2" key="1">
    <citation type="submission" date="2018-04" db="EMBL/GenBank/DDBJ databases">
        <title>Genomic Encyclopedia of Archaeal and Bacterial Type Strains, Phase II (KMG-II): from individual species to whole genera.</title>
        <authorList>
            <person name="Goeker M."/>
        </authorList>
    </citation>
    <scope>NUCLEOTIDE SEQUENCE [LARGE SCALE GENOMIC DNA]</scope>
    <source>
        <strain evidence="1 2">DSM 100977</strain>
    </source>
</reference>
<gene>
    <name evidence="1" type="ORF">C8N43_3883</name>
</gene>
<dbReference type="EMBL" id="QBKS01000003">
    <property type="protein sequence ID" value="PTX53840.1"/>
    <property type="molecule type" value="Genomic_DNA"/>
</dbReference>
<protein>
    <submittedName>
        <fullName evidence="1">Uncharacterized protein</fullName>
    </submittedName>
</protein>
<accession>A0A2T6BCQ6</accession>
<comment type="caution">
    <text evidence="1">The sequence shown here is derived from an EMBL/GenBank/DDBJ whole genome shotgun (WGS) entry which is preliminary data.</text>
</comment>